<name>A0A8J5WU56_ZIZPA</name>
<organism evidence="2 3">
    <name type="scientific">Zizania palustris</name>
    <name type="common">Northern wild rice</name>
    <dbReference type="NCBI Taxonomy" id="103762"/>
    <lineage>
        <taxon>Eukaryota</taxon>
        <taxon>Viridiplantae</taxon>
        <taxon>Streptophyta</taxon>
        <taxon>Embryophyta</taxon>
        <taxon>Tracheophyta</taxon>
        <taxon>Spermatophyta</taxon>
        <taxon>Magnoliopsida</taxon>
        <taxon>Liliopsida</taxon>
        <taxon>Poales</taxon>
        <taxon>Poaceae</taxon>
        <taxon>BOP clade</taxon>
        <taxon>Oryzoideae</taxon>
        <taxon>Oryzeae</taxon>
        <taxon>Zizaniinae</taxon>
        <taxon>Zizania</taxon>
    </lineage>
</organism>
<comment type="caution">
    <text evidence="2">The sequence shown here is derived from an EMBL/GenBank/DDBJ whole genome shotgun (WGS) entry which is preliminary data.</text>
</comment>
<feature type="region of interest" description="Disordered" evidence="1">
    <location>
        <begin position="105"/>
        <end position="172"/>
    </location>
</feature>
<proteinExistence type="predicted"/>
<dbReference type="EMBL" id="JAAALK010000080">
    <property type="protein sequence ID" value="KAG8095244.1"/>
    <property type="molecule type" value="Genomic_DNA"/>
</dbReference>
<feature type="compositionally biased region" description="Low complexity" evidence="1">
    <location>
        <begin position="115"/>
        <end position="124"/>
    </location>
</feature>
<reference evidence="2" key="1">
    <citation type="journal article" date="2021" name="bioRxiv">
        <title>Whole Genome Assembly and Annotation of Northern Wild Rice, Zizania palustris L., Supports a Whole Genome Duplication in the Zizania Genus.</title>
        <authorList>
            <person name="Haas M."/>
            <person name="Kono T."/>
            <person name="Macchietto M."/>
            <person name="Millas R."/>
            <person name="McGilp L."/>
            <person name="Shao M."/>
            <person name="Duquette J."/>
            <person name="Hirsch C.N."/>
            <person name="Kimball J."/>
        </authorList>
    </citation>
    <scope>NUCLEOTIDE SEQUENCE</scope>
    <source>
        <tissue evidence="2">Fresh leaf tissue</tissue>
    </source>
</reference>
<gene>
    <name evidence="2" type="ORF">GUJ93_ZPchr0012g18997</name>
</gene>
<feature type="compositionally biased region" description="Basic and acidic residues" evidence="1">
    <location>
        <begin position="1"/>
        <end position="13"/>
    </location>
</feature>
<accession>A0A8J5WU56</accession>
<evidence type="ECO:0000313" key="3">
    <source>
        <dbReference type="Proteomes" id="UP000729402"/>
    </source>
</evidence>
<keyword evidence="3" id="KW-1185">Reference proteome</keyword>
<evidence type="ECO:0000313" key="2">
    <source>
        <dbReference type="EMBL" id="KAG8095244.1"/>
    </source>
</evidence>
<reference evidence="2" key="2">
    <citation type="submission" date="2021-02" db="EMBL/GenBank/DDBJ databases">
        <authorList>
            <person name="Kimball J.A."/>
            <person name="Haas M.W."/>
            <person name="Macchietto M."/>
            <person name="Kono T."/>
            <person name="Duquette J."/>
            <person name="Shao M."/>
        </authorList>
    </citation>
    <scope>NUCLEOTIDE SEQUENCE</scope>
    <source>
        <tissue evidence="2">Fresh leaf tissue</tissue>
    </source>
</reference>
<dbReference type="AlphaFoldDB" id="A0A8J5WU56"/>
<protein>
    <submittedName>
        <fullName evidence="2">Uncharacterized protein</fullName>
    </submittedName>
</protein>
<feature type="region of interest" description="Disordered" evidence="1">
    <location>
        <begin position="1"/>
        <end position="31"/>
    </location>
</feature>
<evidence type="ECO:0000256" key="1">
    <source>
        <dbReference type="SAM" id="MobiDB-lite"/>
    </source>
</evidence>
<dbReference type="Proteomes" id="UP000729402">
    <property type="component" value="Unassembled WGS sequence"/>
</dbReference>
<sequence>MAPSDKAKTKAADDDGSDNSPQPAAGQGRELVVARQYTPVVSGVSNVLLLTSSNYEEWSLLMEEVWEAIRKMRAGSERVRDAKAQTLRSEYDQLRHKPVVVAHTPAPQMNDDSEVAPASPSASPEPAPSTDMYTATPVLDAPERRAVAEGYASPPAGATPDFDLVGEEAPRR</sequence>